<dbReference type="AlphaFoldDB" id="A0A024FXK0"/>
<comment type="caution">
    <text evidence="1">The sequence shown here is derived from an EMBL/GenBank/DDBJ whole genome shotgun (WGS) entry which is preliminary data.</text>
</comment>
<dbReference type="STRING" id="65357.A0A024FXK0"/>
<name>A0A024FXK0_9STRA</name>
<accession>A0A024FXK0</accession>
<dbReference type="InParanoid" id="A0A024FXK0"/>
<organism evidence="1 2">
    <name type="scientific">Albugo candida</name>
    <dbReference type="NCBI Taxonomy" id="65357"/>
    <lineage>
        <taxon>Eukaryota</taxon>
        <taxon>Sar</taxon>
        <taxon>Stramenopiles</taxon>
        <taxon>Oomycota</taxon>
        <taxon>Peronosporomycetes</taxon>
        <taxon>Albuginales</taxon>
        <taxon>Albuginaceae</taxon>
        <taxon>Albugo</taxon>
    </lineage>
</organism>
<dbReference type="OrthoDB" id="91337at2759"/>
<dbReference type="EMBL" id="CAIX01001402">
    <property type="protein sequence ID" value="CCI11632.1"/>
    <property type="molecule type" value="Genomic_DNA"/>
</dbReference>
<reference evidence="1 2" key="1">
    <citation type="submission" date="2012-05" db="EMBL/GenBank/DDBJ databases">
        <title>Recombination and specialization in a pathogen metapopulation.</title>
        <authorList>
            <person name="Gardiner A."/>
            <person name="Kemen E."/>
            <person name="Schultz-Larsen T."/>
            <person name="MacLean D."/>
            <person name="Van Oosterhout C."/>
            <person name="Jones J.D.G."/>
        </authorList>
    </citation>
    <scope>NUCLEOTIDE SEQUENCE [LARGE SCALE GENOMIC DNA]</scope>
    <source>
        <strain evidence="1 2">Ac Nc2</strain>
    </source>
</reference>
<sequence>MSVTVLRKAAKVPLLDAYYAENPERNIISYGPLEAMGYGICYRAHHRMIADVHGGPASFYVETSYNVIVVRAVEFERAKSVGNVLMSVLAQTRHSCFMMCRKEH</sequence>
<gene>
    <name evidence="1" type="ORF">BN9_132310</name>
</gene>
<proteinExistence type="predicted"/>
<evidence type="ECO:0000313" key="1">
    <source>
        <dbReference type="EMBL" id="CCI11632.1"/>
    </source>
</evidence>
<protein>
    <submittedName>
        <fullName evidence="1">Uncharacterized protein</fullName>
    </submittedName>
</protein>
<evidence type="ECO:0000313" key="2">
    <source>
        <dbReference type="Proteomes" id="UP000053237"/>
    </source>
</evidence>
<keyword evidence="2" id="KW-1185">Reference proteome</keyword>
<dbReference type="Proteomes" id="UP000053237">
    <property type="component" value="Unassembled WGS sequence"/>
</dbReference>